<dbReference type="Gene3D" id="2.130.10.10">
    <property type="entry name" value="YVTN repeat-like/Quinoprotein amine dehydrogenase"/>
    <property type="match status" value="1"/>
</dbReference>
<dbReference type="InterPro" id="IPR016616">
    <property type="entry name" value="Bardet-Biedl_syndrome_2_prot"/>
</dbReference>
<evidence type="ECO:0000259" key="12">
    <source>
        <dbReference type="Pfam" id="PF23353"/>
    </source>
</evidence>
<evidence type="ECO:0000259" key="11">
    <source>
        <dbReference type="Pfam" id="PF23350"/>
    </source>
</evidence>
<evidence type="ECO:0000256" key="4">
    <source>
        <dbReference type="ARBA" id="ARBA00023069"/>
    </source>
</evidence>
<dbReference type="Pfam" id="PF14783">
    <property type="entry name" value="BBS2_Mid"/>
    <property type="match status" value="1"/>
</dbReference>
<dbReference type="GO" id="GO:0031514">
    <property type="term" value="C:motile cilium"/>
    <property type="evidence" value="ECO:0007669"/>
    <property type="project" value="TreeGrafter"/>
</dbReference>
<dbReference type="PANTHER" id="PTHR32465">
    <property type="entry name" value="BARDET-BIEDL SYNDROME 2 PROTEIN"/>
    <property type="match status" value="1"/>
</dbReference>
<evidence type="ECO:0000313" key="13">
    <source>
        <dbReference type="EMBL" id="GBG74561.1"/>
    </source>
</evidence>
<sequence length="691" mass="76625">MVMAHLPSFQLHFSDPILKGLACIAKLDGKHPSLVCGTDGGRIFVHTPHQQNQTGDGKTSSSGRMNDVQYLNINRPIKALAAGALDPMQDREFLFIGTQATLLAYDVEANADVFYKDVPDGVSALAFGSMTGSNGVPLVFVGGNCSIQGFDVDGAEVFWTVAGDNVTAMTLCDINMDGVEELIVGSADYEIRIFQNEEVLSEITEADCVTGLCHTSGNWFAYALQNGTVGVYEKVNRVWRVKSRHFVNSICAFDIDGDGFPEVITGWSNGKLEARSARTGDVVFRDHLPSPITALLVSDYRMSGSEELICCCQDGQVRGYLPLVKQESSISKANIAAVGVPGPEDVAQQEQTLADLSRLKQELMYELLTYENRLRPSAASFSEGSIWTQANTRMTCTLERNIKLRCCELLLNTNNDAVIRGVIVIGEHVCEGGSFFFCPSVPVSALSVPVSPVKDVQMTLNIKALIGAKTSPLYHVYELECLLPKFSMYTPLSDQQRLEMDVMDPISSLRFPVNERIPRVMLWLNENFQVDLQPRPNTDTFDLYFLSLRDMRPLIISLSTEDGGQMIIRTDNMELSGDFVQDLCSNLMITELESIADFPSEMDEFCRVLEEVENYNTTRQQMTMDMADACNQVKALLIRAEDARMLGDMKLMKRMYSELYSANNGLILEHTKRATNHAALLSALKQVRIKN</sequence>
<protein>
    <recommendedName>
        <fullName evidence="15">Bardet-Biedl syndrome 2 protein homolog</fullName>
    </recommendedName>
</protein>
<evidence type="ECO:0000259" key="9">
    <source>
        <dbReference type="Pfam" id="PF14782"/>
    </source>
</evidence>
<dbReference type="InterPro" id="IPR011047">
    <property type="entry name" value="Quinoprotein_ADH-like_sf"/>
</dbReference>
<dbReference type="InterPro" id="IPR029430">
    <property type="entry name" value="BBS2_N"/>
</dbReference>
<feature type="domain" description="BBS2 hairpin" evidence="12">
    <location>
        <begin position="599"/>
        <end position="687"/>
    </location>
</feature>
<evidence type="ECO:0000259" key="8">
    <source>
        <dbReference type="Pfam" id="PF14781"/>
    </source>
</evidence>
<dbReference type="GO" id="GO:0036064">
    <property type="term" value="C:ciliary basal body"/>
    <property type="evidence" value="ECO:0007669"/>
    <property type="project" value="TreeGrafter"/>
</dbReference>
<organism evidence="13 14">
    <name type="scientific">Chara braunii</name>
    <name type="common">Braun's stonewort</name>
    <dbReference type="NCBI Taxonomy" id="69332"/>
    <lineage>
        <taxon>Eukaryota</taxon>
        <taxon>Viridiplantae</taxon>
        <taxon>Streptophyta</taxon>
        <taxon>Charophyceae</taxon>
        <taxon>Charales</taxon>
        <taxon>Characeae</taxon>
        <taxon>Chara</taxon>
    </lineage>
</organism>
<dbReference type="GO" id="GO:1905515">
    <property type="term" value="P:non-motile cilium assembly"/>
    <property type="evidence" value="ECO:0007669"/>
    <property type="project" value="InterPro"/>
</dbReference>
<dbReference type="Gramene" id="GBG74561">
    <property type="protein sequence ID" value="GBG74561"/>
    <property type="gene ID" value="CBR_g18972"/>
</dbReference>
<gene>
    <name evidence="13" type="ORF">CBR_g18972</name>
</gene>
<dbReference type="GO" id="GO:0034464">
    <property type="term" value="C:BBSome"/>
    <property type="evidence" value="ECO:0007669"/>
    <property type="project" value="InterPro"/>
</dbReference>
<keyword evidence="4" id="KW-0969">Cilium</keyword>
<reference evidence="13 14" key="1">
    <citation type="journal article" date="2018" name="Cell">
        <title>The Chara Genome: Secondary Complexity and Implications for Plant Terrestrialization.</title>
        <authorList>
            <person name="Nishiyama T."/>
            <person name="Sakayama H."/>
            <person name="Vries J.D."/>
            <person name="Buschmann H."/>
            <person name="Saint-Marcoux D."/>
            <person name="Ullrich K.K."/>
            <person name="Haas F.B."/>
            <person name="Vanderstraeten L."/>
            <person name="Becker D."/>
            <person name="Lang D."/>
            <person name="Vosolsobe S."/>
            <person name="Rombauts S."/>
            <person name="Wilhelmsson P.K.I."/>
            <person name="Janitza P."/>
            <person name="Kern R."/>
            <person name="Heyl A."/>
            <person name="Rumpler F."/>
            <person name="Villalobos L.I.A.C."/>
            <person name="Clay J.M."/>
            <person name="Skokan R."/>
            <person name="Toyoda A."/>
            <person name="Suzuki Y."/>
            <person name="Kagoshima H."/>
            <person name="Schijlen E."/>
            <person name="Tajeshwar N."/>
            <person name="Catarino B."/>
            <person name="Hetherington A.J."/>
            <person name="Saltykova A."/>
            <person name="Bonnot C."/>
            <person name="Breuninger H."/>
            <person name="Symeonidi A."/>
            <person name="Radhakrishnan G.V."/>
            <person name="Van Nieuwerburgh F."/>
            <person name="Deforce D."/>
            <person name="Chang C."/>
            <person name="Karol K.G."/>
            <person name="Hedrich R."/>
            <person name="Ulvskov P."/>
            <person name="Glockner G."/>
            <person name="Delwiche C.F."/>
            <person name="Petrasek J."/>
            <person name="Van de Peer Y."/>
            <person name="Friml J."/>
            <person name="Beilby M."/>
            <person name="Dolan L."/>
            <person name="Kohara Y."/>
            <person name="Sugano S."/>
            <person name="Fujiyama A."/>
            <person name="Delaux P.-M."/>
            <person name="Quint M."/>
            <person name="TheiBen G."/>
            <person name="Hagemann M."/>
            <person name="Harholt J."/>
            <person name="Dunand C."/>
            <person name="Zachgo S."/>
            <person name="Langdale J."/>
            <person name="Maumus F."/>
            <person name="Straeten D.V.D."/>
            <person name="Gould S.B."/>
            <person name="Rensing S.A."/>
        </authorList>
    </citation>
    <scope>NUCLEOTIDE SEQUENCE [LARGE SCALE GENOMIC DNA]</scope>
    <source>
        <strain evidence="13 14">S276</strain>
    </source>
</reference>
<keyword evidence="14" id="KW-1185">Reference proteome</keyword>
<feature type="domain" description="BBS2 GAE" evidence="9">
    <location>
        <begin position="403"/>
        <end position="486"/>
    </location>
</feature>
<proteinExistence type="predicted"/>
<evidence type="ECO:0000256" key="6">
    <source>
        <dbReference type="ARBA" id="ARBA00023273"/>
    </source>
</evidence>
<keyword evidence="7" id="KW-0175">Coiled coil</keyword>
<dbReference type="Proteomes" id="UP000265515">
    <property type="component" value="Unassembled WGS sequence"/>
</dbReference>
<feature type="domain" description="Ciliary BBSome complex subunit 2 N-terminal" evidence="8">
    <location>
        <begin position="23"/>
        <end position="128"/>
    </location>
</feature>
<evidence type="ECO:0000256" key="5">
    <source>
        <dbReference type="ARBA" id="ARBA00023212"/>
    </source>
</evidence>
<evidence type="ECO:0000313" key="14">
    <source>
        <dbReference type="Proteomes" id="UP000265515"/>
    </source>
</evidence>
<dbReference type="InterPro" id="IPR029429">
    <property type="entry name" value="BBS2_Mid"/>
</dbReference>
<evidence type="ECO:0008006" key="15">
    <source>
        <dbReference type="Google" id="ProtNLM"/>
    </source>
</evidence>
<keyword evidence="3" id="KW-0963">Cytoplasm</keyword>
<evidence type="ECO:0000256" key="7">
    <source>
        <dbReference type="SAM" id="Coils"/>
    </source>
</evidence>
<accession>A0A388KWY8</accession>
<dbReference type="STRING" id="69332.A0A388KWY8"/>
<evidence type="ECO:0000256" key="3">
    <source>
        <dbReference type="ARBA" id="ARBA00022490"/>
    </source>
</evidence>
<keyword evidence="6" id="KW-0966">Cell projection</keyword>
<comment type="subcellular location">
    <subcellularLocation>
        <location evidence="1">Cell projection</location>
        <location evidence="1">Cilium</location>
    </subcellularLocation>
    <subcellularLocation>
        <location evidence="2">Cytoplasm</location>
        <location evidence="2">Cytoskeleton</location>
    </subcellularLocation>
</comment>
<name>A0A388KWY8_CHABU</name>
<dbReference type="OrthoDB" id="2120021at2759"/>
<dbReference type="InterPro" id="IPR015943">
    <property type="entry name" value="WD40/YVTN_repeat-like_dom_sf"/>
</dbReference>
<feature type="coiled-coil region" evidence="7">
    <location>
        <begin position="346"/>
        <end position="373"/>
    </location>
</feature>
<dbReference type="Pfam" id="PF14781">
    <property type="entry name" value="BBS2_N"/>
    <property type="match status" value="1"/>
</dbReference>
<dbReference type="EMBL" id="BFEA01000205">
    <property type="protein sequence ID" value="GBG74561.1"/>
    <property type="molecule type" value="Genomic_DNA"/>
</dbReference>
<evidence type="ECO:0000256" key="2">
    <source>
        <dbReference type="ARBA" id="ARBA00004245"/>
    </source>
</evidence>
<dbReference type="Pfam" id="PF23350">
    <property type="entry name" value="BBS2_pf"/>
    <property type="match status" value="1"/>
</dbReference>
<dbReference type="Pfam" id="PF14782">
    <property type="entry name" value="BBS2_GAE"/>
    <property type="match status" value="1"/>
</dbReference>
<dbReference type="InterPro" id="IPR055380">
    <property type="entry name" value="BBS2_hp_dom"/>
</dbReference>
<dbReference type="InterPro" id="IPR029333">
    <property type="entry name" value="BBS2_GAE_dom"/>
</dbReference>
<keyword evidence="5" id="KW-0206">Cytoskeleton</keyword>
<dbReference type="InterPro" id="IPR055379">
    <property type="entry name" value="BBS2_pf_dom"/>
</dbReference>
<dbReference type="Pfam" id="PF23353">
    <property type="entry name" value="BBS2_hp"/>
    <property type="match status" value="1"/>
</dbReference>
<evidence type="ECO:0000256" key="1">
    <source>
        <dbReference type="ARBA" id="ARBA00004138"/>
    </source>
</evidence>
<dbReference type="PANTHER" id="PTHR32465:SF0">
    <property type="entry name" value="BARDET-BIEDL SYNDROME 2 PROTEIN"/>
    <property type="match status" value="1"/>
</dbReference>
<dbReference type="SUPFAM" id="SSF50998">
    <property type="entry name" value="Quinoprotein alcohol dehydrogenase-like"/>
    <property type="match status" value="1"/>
</dbReference>
<dbReference type="GO" id="GO:0016020">
    <property type="term" value="C:membrane"/>
    <property type="evidence" value="ECO:0007669"/>
    <property type="project" value="TreeGrafter"/>
</dbReference>
<feature type="domain" description="Ciliary BBSome complex subunit 2 middle region" evidence="10">
    <location>
        <begin position="168"/>
        <end position="275"/>
    </location>
</feature>
<dbReference type="AlphaFoldDB" id="A0A388KWY8"/>
<dbReference type="OMA" id="MSDGANC"/>
<comment type="caution">
    <text evidence="13">The sequence shown here is derived from an EMBL/GenBank/DDBJ whole genome shotgun (WGS) entry which is preliminary data.</text>
</comment>
<feature type="domain" description="BBS2 platform" evidence="11">
    <location>
        <begin position="499"/>
        <end position="585"/>
    </location>
</feature>
<evidence type="ECO:0000259" key="10">
    <source>
        <dbReference type="Pfam" id="PF14783"/>
    </source>
</evidence>
<dbReference type="PIRSF" id="PIRSF013684">
    <property type="entry name" value="BBS2"/>
    <property type="match status" value="1"/>
</dbReference>